<dbReference type="InterPro" id="IPR007156">
    <property type="entry name" value="MamQ_LemA"/>
</dbReference>
<accession>A0A1I5M0V5</accession>
<evidence type="ECO:0000313" key="7">
    <source>
        <dbReference type="EMBL" id="GEM00978.1"/>
    </source>
</evidence>
<evidence type="ECO:0000256" key="4">
    <source>
        <dbReference type="ARBA" id="ARBA00022989"/>
    </source>
</evidence>
<evidence type="ECO:0000256" key="2">
    <source>
        <dbReference type="ARBA" id="ARBA00008854"/>
    </source>
</evidence>
<dbReference type="EMBL" id="FOXC01000003">
    <property type="protein sequence ID" value="SFP03080.1"/>
    <property type="molecule type" value="Genomic_DNA"/>
</dbReference>
<comment type="similarity">
    <text evidence="2">Belongs to the LemA family.</text>
</comment>
<keyword evidence="10" id="KW-1185">Reference proteome</keyword>
<evidence type="ECO:0000256" key="3">
    <source>
        <dbReference type="ARBA" id="ARBA00022692"/>
    </source>
</evidence>
<evidence type="ECO:0000256" key="5">
    <source>
        <dbReference type="ARBA" id="ARBA00023136"/>
    </source>
</evidence>
<dbReference type="PANTHER" id="PTHR34478:SF1">
    <property type="entry name" value="PROTEIN LEMA"/>
    <property type="match status" value="1"/>
</dbReference>
<dbReference type="GO" id="GO:0016020">
    <property type="term" value="C:membrane"/>
    <property type="evidence" value="ECO:0007669"/>
    <property type="project" value="UniProtKB-SubCell"/>
</dbReference>
<sequence>MVGWIILAVVLVLGFVLVMWGISTYNNLVSTRELVENAMGQISTQIESRWDALKSMIDGTKRYETHEAEVLEGITEKRSQIGKGAAVSEVNQDDQLFNQALGRLIAVAENYPDLKASTVYQDTLAQVDKYENQVRQSRMIYNDTVTKYNRLIQMVPSNIIAGIFNFSKRDYFESTESKQDMPSWG</sequence>
<comment type="subcellular location">
    <subcellularLocation>
        <location evidence="1">Membrane</location>
        <topology evidence="1">Single-pass membrane protein</topology>
    </subcellularLocation>
</comment>
<keyword evidence="3 6" id="KW-0812">Transmembrane</keyword>
<evidence type="ECO:0000313" key="10">
    <source>
        <dbReference type="Proteomes" id="UP000321547"/>
    </source>
</evidence>
<dbReference type="Gene3D" id="1.20.1440.20">
    <property type="entry name" value="LemA-like domain"/>
    <property type="match status" value="1"/>
</dbReference>
<protein>
    <submittedName>
        <fullName evidence="7">LemA family protein</fullName>
    </submittedName>
    <submittedName>
        <fullName evidence="8">LemA protein</fullName>
    </submittedName>
</protein>
<dbReference type="RefSeq" id="WP_089830092.1">
    <property type="nucleotide sequence ID" value="NZ_BJWI01000003.1"/>
</dbReference>
<gene>
    <name evidence="7" type="ORF">HHA03_05100</name>
    <name evidence="8" type="ORF">SAMN05421839_10391</name>
</gene>
<dbReference type="PANTHER" id="PTHR34478">
    <property type="entry name" value="PROTEIN LEMA"/>
    <property type="match status" value="1"/>
</dbReference>
<keyword evidence="5 6" id="KW-0472">Membrane</keyword>
<feature type="transmembrane region" description="Helical" evidence="6">
    <location>
        <begin position="6"/>
        <end position="25"/>
    </location>
</feature>
<dbReference type="SUPFAM" id="SSF140478">
    <property type="entry name" value="LemA-like"/>
    <property type="match status" value="1"/>
</dbReference>
<evidence type="ECO:0000313" key="9">
    <source>
        <dbReference type="Proteomes" id="UP000242243"/>
    </source>
</evidence>
<evidence type="ECO:0000256" key="1">
    <source>
        <dbReference type="ARBA" id="ARBA00004167"/>
    </source>
</evidence>
<dbReference type="EMBL" id="BJWI01000003">
    <property type="protein sequence ID" value="GEM00978.1"/>
    <property type="molecule type" value="Genomic_DNA"/>
</dbReference>
<keyword evidence="4 6" id="KW-1133">Transmembrane helix</keyword>
<dbReference type="STRING" id="306540.SAMN05421839_10391"/>
<reference evidence="8 9" key="1">
    <citation type="submission" date="2016-10" db="EMBL/GenBank/DDBJ databases">
        <authorList>
            <person name="de Groot N.N."/>
        </authorList>
    </citation>
    <scope>NUCLEOTIDE SEQUENCE [LARGE SCALE GENOMIC DNA]</scope>
    <source>
        <strain evidence="8 9">DSM 17073</strain>
    </source>
</reference>
<organism evidence="8 9">
    <name type="scientific">Halolactibacillus halophilus</name>
    <dbReference type="NCBI Taxonomy" id="306540"/>
    <lineage>
        <taxon>Bacteria</taxon>
        <taxon>Bacillati</taxon>
        <taxon>Bacillota</taxon>
        <taxon>Bacilli</taxon>
        <taxon>Bacillales</taxon>
        <taxon>Bacillaceae</taxon>
        <taxon>Halolactibacillus</taxon>
    </lineage>
</organism>
<evidence type="ECO:0000313" key="8">
    <source>
        <dbReference type="EMBL" id="SFP03080.1"/>
    </source>
</evidence>
<reference evidence="7 10" key="2">
    <citation type="submission" date="2019-07" db="EMBL/GenBank/DDBJ databases">
        <title>Whole genome shotgun sequence of Halolactibacillus halophilus NBRC 100868.</title>
        <authorList>
            <person name="Hosoyama A."/>
            <person name="Uohara A."/>
            <person name="Ohji S."/>
            <person name="Ichikawa N."/>
        </authorList>
    </citation>
    <scope>NUCLEOTIDE SEQUENCE [LARGE SCALE GENOMIC DNA]</scope>
    <source>
        <strain evidence="7 10">NBRC 100868</strain>
    </source>
</reference>
<proteinExistence type="inferred from homology"/>
<dbReference type="Proteomes" id="UP000321547">
    <property type="component" value="Unassembled WGS sequence"/>
</dbReference>
<evidence type="ECO:0000256" key="6">
    <source>
        <dbReference type="SAM" id="Phobius"/>
    </source>
</evidence>
<dbReference type="AlphaFoldDB" id="A0A1I5M0V5"/>
<dbReference type="OrthoDB" id="9804152at2"/>
<dbReference type="InterPro" id="IPR023353">
    <property type="entry name" value="LemA-like_dom_sf"/>
</dbReference>
<dbReference type="Pfam" id="PF04011">
    <property type="entry name" value="LemA"/>
    <property type="match status" value="1"/>
</dbReference>
<name>A0A1I5M0V5_9BACI</name>
<dbReference type="Proteomes" id="UP000242243">
    <property type="component" value="Unassembled WGS sequence"/>
</dbReference>